<dbReference type="Proteomes" id="UP000444721">
    <property type="component" value="Unassembled WGS sequence"/>
</dbReference>
<dbReference type="Gene3D" id="3.80.10.10">
    <property type="entry name" value="Ribonuclease Inhibitor"/>
    <property type="match status" value="1"/>
</dbReference>
<protein>
    <recommendedName>
        <fullName evidence="4">F-box domain-containing protein</fullName>
    </recommendedName>
</protein>
<dbReference type="InterPro" id="IPR053197">
    <property type="entry name" value="F-box_SCFL_complex_component"/>
</dbReference>
<dbReference type="InterPro" id="IPR032675">
    <property type="entry name" value="LRR_dom_sf"/>
</dbReference>
<organism evidence="2 3">
    <name type="scientific">Naegleria fowleri</name>
    <name type="common">Brain eating amoeba</name>
    <dbReference type="NCBI Taxonomy" id="5763"/>
    <lineage>
        <taxon>Eukaryota</taxon>
        <taxon>Discoba</taxon>
        <taxon>Heterolobosea</taxon>
        <taxon>Tetramitia</taxon>
        <taxon>Eutetramitia</taxon>
        <taxon>Vahlkampfiidae</taxon>
        <taxon>Naegleria</taxon>
    </lineage>
</organism>
<dbReference type="OMA" id="RWYESIC"/>
<proteinExistence type="predicted"/>
<accession>A0A6A5BH54</accession>
<evidence type="ECO:0008006" key="4">
    <source>
        <dbReference type="Google" id="ProtNLM"/>
    </source>
</evidence>
<gene>
    <name evidence="2" type="ORF">FDP41_008572</name>
</gene>
<dbReference type="RefSeq" id="XP_044558078.1">
    <property type="nucleotide sequence ID" value="XM_044712440.1"/>
</dbReference>
<feature type="compositionally biased region" description="Basic and acidic residues" evidence="1">
    <location>
        <begin position="1"/>
        <end position="14"/>
    </location>
</feature>
<dbReference type="VEuPathDB" id="AmoebaDB:NF0072850"/>
<dbReference type="AlphaFoldDB" id="A0A6A5BH54"/>
<feature type="region of interest" description="Disordered" evidence="1">
    <location>
        <begin position="1"/>
        <end position="38"/>
    </location>
</feature>
<evidence type="ECO:0000256" key="1">
    <source>
        <dbReference type="SAM" id="MobiDB-lite"/>
    </source>
</evidence>
<evidence type="ECO:0000313" key="2">
    <source>
        <dbReference type="EMBL" id="KAF0973365.1"/>
    </source>
</evidence>
<keyword evidence="3" id="KW-1185">Reference proteome</keyword>
<dbReference type="GeneID" id="68115790"/>
<name>A0A6A5BH54_NAEFO</name>
<sequence>MKRFPIDAHQDSSSHKKTKIIPTSSERQQQQQQQNDEKIPNFKQEVLSILAKLNMDEVGLIMEFLCTGEILMMSLCSKRWYESICSIVKEKFPTYVIHDHDNSHGWTLTAALRGAKSISISSHESVEQVSQVVNEIAEQGYSLSSFTKRFNCVSMDPTTLYDILNTRIQQRRDENAATTNVKTVVLKFEDDLEKKSLYDEDENEDVSFKDIEIREIPIGFSLKELTLNEMSLDRSTLYRILSKCCALEKLDLLCLEPVYYSVGGDRGRGRGKGGFKRGKVLCIEDEEDEFYNEQEGLVYVPVLESLKSLTSDSIFDYDAGEKFMIDILKLCPNLEELHYIYQYPVNDWFLSHLAKMCPKLKNIKISAYDGATPIELEVTDEGIYEFLKALPQLEHVDFYPCCNFLGELFKKIGEFSQLKHFRVIREGYNSGLVTMADDVHFGGGMLPKLEYIGVGRCNNFNTNEELDKFFTTLRSIAPHLKDFGIIFDTDRKLMNGKQIIELFSDSLTHLNLEKASAELISNLPKNLSTLGLMIDNEFASQNMLSLLQPNHGLKRLSLIFTQPISLETFQNMIEKLAVHIYPCVTHLELLDVVDRSVSVGGHNFKGIDNYLDCMFEKILRNPKAWHDLRYVDGVAFSTITRLLKVRPTIRFNLDESEKHIVLEDERSNFYYQWLVLDQPFESWSQ</sequence>
<dbReference type="SUPFAM" id="SSF52047">
    <property type="entry name" value="RNI-like"/>
    <property type="match status" value="1"/>
</dbReference>
<comment type="caution">
    <text evidence="2">The sequence shown here is derived from an EMBL/GenBank/DDBJ whole genome shotgun (WGS) entry which is preliminary data.</text>
</comment>
<dbReference type="EMBL" id="VFQX01000061">
    <property type="protein sequence ID" value="KAF0973365.1"/>
    <property type="molecule type" value="Genomic_DNA"/>
</dbReference>
<dbReference type="PANTHER" id="PTHR34223">
    <property type="entry name" value="OS11G0201299 PROTEIN"/>
    <property type="match status" value="1"/>
</dbReference>
<reference evidence="2 3" key="1">
    <citation type="journal article" date="2019" name="Sci. Rep.">
        <title>Nanopore sequencing improves the draft genome of the human pathogenic amoeba Naegleria fowleri.</title>
        <authorList>
            <person name="Liechti N."/>
            <person name="Schurch N."/>
            <person name="Bruggmann R."/>
            <person name="Wittwer M."/>
        </authorList>
    </citation>
    <scope>NUCLEOTIDE SEQUENCE [LARGE SCALE GENOMIC DNA]</scope>
    <source>
        <strain evidence="2 3">ATCC 30894</strain>
    </source>
</reference>
<evidence type="ECO:0000313" key="3">
    <source>
        <dbReference type="Proteomes" id="UP000444721"/>
    </source>
</evidence>
<dbReference type="OrthoDB" id="550575at2759"/>
<dbReference type="VEuPathDB" id="AmoebaDB:NfTy_092370"/>
<dbReference type="PANTHER" id="PTHR34223:SF51">
    <property type="entry name" value="OS06G0556300 PROTEIN"/>
    <property type="match status" value="1"/>
</dbReference>
<dbReference type="VEuPathDB" id="AmoebaDB:FDP41_008572"/>